<dbReference type="EMBL" id="VJMJ01000261">
    <property type="protein sequence ID" value="KAF0724835.1"/>
    <property type="molecule type" value="Genomic_DNA"/>
</dbReference>
<dbReference type="AlphaFoldDB" id="A0A6G0WD03"/>
<evidence type="ECO:0000313" key="2">
    <source>
        <dbReference type="Proteomes" id="UP000481153"/>
    </source>
</evidence>
<keyword evidence="2" id="KW-1185">Reference proteome</keyword>
<organism evidence="1 2">
    <name type="scientific">Aphanomyces euteiches</name>
    <dbReference type="NCBI Taxonomy" id="100861"/>
    <lineage>
        <taxon>Eukaryota</taxon>
        <taxon>Sar</taxon>
        <taxon>Stramenopiles</taxon>
        <taxon>Oomycota</taxon>
        <taxon>Saprolegniomycetes</taxon>
        <taxon>Saprolegniales</taxon>
        <taxon>Verrucalvaceae</taxon>
        <taxon>Aphanomyces</taxon>
    </lineage>
</organism>
<accession>A0A6G0WD03</accession>
<gene>
    <name evidence="1" type="ORF">Ae201684_016584</name>
</gene>
<protein>
    <submittedName>
        <fullName evidence="1">Uncharacterized protein</fullName>
    </submittedName>
</protein>
<evidence type="ECO:0000313" key="1">
    <source>
        <dbReference type="EMBL" id="KAF0724835.1"/>
    </source>
</evidence>
<dbReference type="VEuPathDB" id="FungiDB:AeMF1_016408"/>
<comment type="caution">
    <text evidence="1">The sequence shown here is derived from an EMBL/GenBank/DDBJ whole genome shotgun (WGS) entry which is preliminary data.</text>
</comment>
<name>A0A6G0WD03_9STRA</name>
<dbReference type="Proteomes" id="UP000481153">
    <property type="component" value="Unassembled WGS sequence"/>
</dbReference>
<proteinExistence type="predicted"/>
<sequence length="132" mass="15315">MDRTNKAFFMELKRFMGFLGRATELDDQSFTTAKSVDVALEDVQRYFNLKAFGTMTPTATCLTMHARANTLKGMKKMLNMYMPGRLIPWDDIRRDDNPTRSAIVDDVIKTVMEYEVRKQGVESKARRLIEYT</sequence>
<reference evidence="1 2" key="1">
    <citation type="submission" date="2019-07" db="EMBL/GenBank/DDBJ databases">
        <title>Genomics analysis of Aphanomyces spp. identifies a new class of oomycete effector associated with host adaptation.</title>
        <authorList>
            <person name="Gaulin E."/>
        </authorList>
    </citation>
    <scope>NUCLEOTIDE SEQUENCE [LARGE SCALE GENOMIC DNA]</scope>
    <source>
        <strain evidence="1 2">ATCC 201684</strain>
    </source>
</reference>